<dbReference type="RefSeq" id="WP_166147970.1">
    <property type="nucleotide sequence ID" value="NZ_JAAOIW010000002.1"/>
</dbReference>
<dbReference type="Pfam" id="PF12796">
    <property type="entry name" value="Ank_2"/>
    <property type="match status" value="1"/>
</dbReference>
<evidence type="ECO:0000256" key="3">
    <source>
        <dbReference type="PROSITE-ProRule" id="PRU00023"/>
    </source>
</evidence>
<organism evidence="4 5">
    <name type="scientific">Paenibacillus agricola</name>
    <dbReference type="NCBI Taxonomy" id="2716264"/>
    <lineage>
        <taxon>Bacteria</taxon>
        <taxon>Bacillati</taxon>
        <taxon>Bacillota</taxon>
        <taxon>Bacilli</taxon>
        <taxon>Bacillales</taxon>
        <taxon>Paenibacillaceae</taxon>
        <taxon>Paenibacillus</taxon>
    </lineage>
</organism>
<evidence type="ECO:0000313" key="4">
    <source>
        <dbReference type="EMBL" id="NHN29735.1"/>
    </source>
</evidence>
<dbReference type="PROSITE" id="PS50297">
    <property type="entry name" value="ANK_REP_REGION"/>
    <property type="match status" value="3"/>
</dbReference>
<comment type="caution">
    <text evidence="4">The sequence shown here is derived from an EMBL/GenBank/DDBJ whole genome shotgun (WGS) entry which is preliminary data.</text>
</comment>
<dbReference type="InterPro" id="IPR051637">
    <property type="entry name" value="Ank_repeat_dom-contain_49"/>
</dbReference>
<dbReference type="Gene3D" id="1.25.40.20">
    <property type="entry name" value="Ankyrin repeat-containing domain"/>
    <property type="match status" value="2"/>
</dbReference>
<keyword evidence="2 3" id="KW-0040">ANK repeat</keyword>
<dbReference type="PANTHER" id="PTHR24180:SF45">
    <property type="entry name" value="POLY [ADP-RIBOSE] POLYMERASE TANKYRASE"/>
    <property type="match status" value="1"/>
</dbReference>
<dbReference type="Pfam" id="PF00023">
    <property type="entry name" value="Ank"/>
    <property type="match status" value="1"/>
</dbReference>
<sequence length="285" mass="31108">MAKKKPTMVISIRLDEKALKAVDLLVDSGLETNRSRAVTHLMNVGIQSSEELLRKAQLLADHVQQLRNEMIEAVKMNNVEMVTALIHKDSTLVNARNSEGETAILMATYLRANEIKELLIDNGVELSIFEAAAVGNTARVKELVEQSPELLSAYSKDGYNPLGLASHFGNEETVKFVLESGADVNARSRDGNLNNMAIHSAILGNYEHIIKILISYGADVNAKCEGSLRLGYSALHVAAYFGRDLLIKLFLQHGADKTALNADEETPYVVAVSKGYAASAELLKD</sequence>
<keyword evidence="1" id="KW-0677">Repeat</keyword>
<feature type="repeat" description="ANK" evidence="3">
    <location>
        <begin position="157"/>
        <end position="189"/>
    </location>
</feature>
<dbReference type="EMBL" id="JAAOIW010000002">
    <property type="protein sequence ID" value="NHN29735.1"/>
    <property type="molecule type" value="Genomic_DNA"/>
</dbReference>
<dbReference type="PROSITE" id="PS50088">
    <property type="entry name" value="ANK_REPEAT"/>
    <property type="match status" value="3"/>
</dbReference>
<dbReference type="InterPro" id="IPR036770">
    <property type="entry name" value="Ankyrin_rpt-contain_sf"/>
</dbReference>
<reference evidence="4" key="1">
    <citation type="submission" date="2020-03" db="EMBL/GenBank/DDBJ databases">
        <title>Draft sequencing of Paenibacilllus sp. S3N08.</title>
        <authorList>
            <person name="Kim D.-U."/>
        </authorList>
    </citation>
    <scope>NUCLEOTIDE SEQUENCE</scope>
    <source>
        <strain evidence="4">S3N08</strain>
    </source>
</reference>
<evidence type="ECO:0000313" key="5">
    <source>
        <dbReference type="Proteomes" id="UP001165962"/>
    </source>
</evidence>
<gene>
    <name evidence="4" type="ORF">G9U52_07790</name>
</gene>
<evidence type="ECO:0000256" key="1">
    <source>
        <dbReference type="ARBA" id="ARBA00022737"/>
    </source>
</evidence>
<evidence type="ECO:0000256" key="2">
    <source>
        <dbReference type="ARBA" id="ARBA00023043"/>
    </source>
</evidence>
<dbReference type="SMART" id="SM00248">
    <property type="entry name" value="ANK"/>
    <property type="match status" value="5"/>
</dbReference>
<protein>
    <recommendedName>
        <fullName evidence="6">Ankyrin repeat protein</fullName>
    </recommendedName>
</protein>
<evidence type="ECO:0008006" key="6">
    <source>
        <dbReference type="Google" id="ProtNLM"/>
    </source>
</evidence>
<dbReference type="SUPFAM" id="SSF48403">
    <property type="entry name" value="Ankyrin repeat"/>
    <property type="match status" value="1"/>
</dbReference>
<keyword evidence="5" id="KW-1185">Reference proteome</keyword>
<feature type="repeat" description="ANK" evidence="3">
    <location>
        <begin position="193"/>
        <end position="225"/>
    </location>
</feature>
<feature type="repeat" description="ANK" evidence="3">
    <location>
        <begin position="230"/>
        <end position="262"/>
    </location>
</feature>
<dbReference type="CDD" id="cd22231">
    <property type="entry name" value="RHH_NikR_HicB-like"/>
    <property type="match status" value="1"/>
</dbReference>
<dbReference type="InterPro" id="IPR002110">
    <property type="entry name" value="Ankyrin_rpt"/>
</dbReference>
<proteinExistence type="predicted"/>
<dbReference type="PANTHER" id="PTHR24180">
    <property type="entry name" value="CYCLIN-DEPENDENT KINASE INHIBITOR 2C-RELATED"/>
    <property type="match status" value="1"/>
</dbReference>
<dbReference type="PRINTS" id="PR01415">
    <property type="entry name" value="ANKYRIN"/>
</dbReference>
<dbReference type="Proteomes" id="UP001165962">
    <property type="component" value="Unassembled WGS sequence"/>
</dbReference>
<name>A0ABX0J0F3_9BACL</name>
<accession>A0ABX0J0F3</accession>